<feature type="domain" description="POTRA" evidence="10">
    <location>
        <begin position="84"/>
        <end position="151"/>
    </location>
</feature>
<evidence type="ECO:0000256" key="4">
    <source>
        <dbReference type="ARBA" id="ARBA00022618"/>
    </source>
</evidence>
<sequence length="275" mass="31402">MREISDLKDVDDYQSLSNADNIGSVNILKSSMRFFTRKNLVFFLMIVISIAFIYFFKGEIANKLKSCALIISHCISNKLINCGFAIDDIVVSGNKFVTSDYIRGFVSVNKSILFLPLNELRKEIKDSSQWIKNVSVKRLLPNVLQIKVLEYLPFANWYHDDSSSIIDDTGHVIVSDYDEQDDLISIYGNEALKGLHFIKKLISENSVLSNMISSMFYFDDGSWDIVLSSGLNIKLPKENPYNAWSSLLSIYEASSEFLIWKTVDMRVPTQIKIEE</sequence>
<dbReference type="RefSeq" id="WP_045171181.1">
    <property type="nucleotide sequence ID" value="NZ_QOHL01000025.1"/>
</dbReference>
<evidence type="ECO:0000256" key="1">
    <source>
        <dbReference type="ARBA" id="ARBA00004370"/>
    </source>
</evidence>
<evidence type="ECO:0000256" key="2">
    <source>
        <dbReference type="ARBA" id="ARBA00022475"/>
    </source>
</evidence>
<keyword evidence="7 9" id="KW-0472">Membrane</keyword>
<keyword evidence="3" id="KW-0997">Cell inner membrane</keyword>
<evidence type="ECO:0000313" key="12">
    <source>
        <dbReference type="Proteomes" id="UP000293377"/>
    </source>
</evidence>
<dbReference type="Proteomes" id="UP000293377">
    <property type="component" value="Unassembled WGS sequence"/>
</dbReference>
<protein>
    <submittedName>
        <fullName evidence="11">Cell division protein FtsQ</fullName>
    </submittedName>
</protein>
<evidence type="ECO:0000256" key="5">
    <source>
        <dbReference type="ARBA" id="ARBA00022692"/>
    </source>
</evidence>
<accession>A0A4Q6I3G3</accession>
<proteinExistence type="predicted"/>
<comment type="subcellular location">
    <subcellularLocation>
        <location evidence="1">Membrane</location>
    </subcellularLocation>
</comment>
<dbReference type="Gene3D" id="3.10.20.310">
    <property type="entry name" value="membrane protein fhac"/>
    <property type="match status" value="1"/>
</dbReference>
<reference evidence="11 12" key="1">
    <citation type="submission" date="2018-06" db="EMBL/GenBank/DDBJ databases">
        <title>Complete Genome Sequence of Ehrlichia minasensis Isolated From Cattle.</title>
        <authorList>
            <person name="Aguiar D.M."/>
            <person name="Araujo J.P.A.Jr."/>
            <person name="Nakazato L."/>
            <person name="Bard E."/>
            <person name="Cabezas-Cruz A."/>
        </authorList>
    </citation>
    <scope>NUCLEOTIDE SEQUENCE [LARGE SCALE GENOMIC DNA]</scope>
    <source>
        <strain evidence="11 12">B11</strain>
    </source>
</reference>
<dbReference type="GO" id="GO:0090529">
    <property type="term" value="P:cell septum assembly"/>
    <property type="evidence" value="ECO:0007669"/>
    <property type="project" value="InterPro"/>
</dbReference>
<keyword evidence="4 11" id="KW-0132">Cell division</keyword>
<dbReference type="InterPro" id="IPR013685">
    <property type="entry name" value="POTRA_FtsQ_type"/>
</dbReference>
<dbReference type="InterPro" id="IPR005548">
    <property type="entry name" value="Cell_div_FtsQ/DivIB_C"/>
</dbReference>
<dbReference type="OrthoDB" id="9783091at2"/>
<organism evidence="11 12">
    <name type="scientific">Ehrlichia minasensis</name>
    <dbReference type="NCBI Taxonomy" id="1242993"/>
    <lineage>
        <taxon>Bacteria</taxon>
        <taxon>Pseudomonadati</taxon>
        <taxon>Pseudomonadota</taxon>
        <taxon>Alphaproteobacteria</taxon>
        <taxon>Rickettsiales</taxon>
        <taxon>Anaplasmataceae</taxon>
        <taxon>Ehrlichia</taxon>
    </lineage>
</organism>
<evidence type="ECO:0000256" key="3">
    <source>
        <dbReference type="ARBA" id="ARBA00022519"/>
    </source>
</evidence>
<keyword evidence="8" id="KW-0131">Cell cycle</keyword>
<gene>
    <name evidence="11" type="ORF">DRF75_04375</name>
</gene>
<dbReference type="InterPro" id="IPR034746">
    <property type="entry name" value="POTRA"/>
</dbReference>
<keyword evidence="12" id="KW-1185">Reference proteome</keyword>
<keyword evidence="6 9" id="KW-1133">Transmembrane helix</keyword>
<comment type="caution">
    <text evidence="11">The sequence shown here is derived from an EMBL/GenBank/DDBJ whole genome shotgun (WGS) entry which is preliminary data.</text>
</comment>
<dbReference type="InterPro" id="IPR026579">
    <property type="entry name" value="FtsQ"/>
</dbReference>
<dbReference type="PANTHER" id="PTHR35851">
    <property type="entry name" value="CELL DIVISION PROTEIN FTSQ"/>
    <property type="match status" value="1"/>
</dbReference>
<evidence type="ECO:0000256" key="8">
    <source>
        <dbReference type="ARBA" id="ARBA00023306"/>
    </source>
</evidence>
<evidence type="ECO:0000256" key="7">
    <source>
        <dbReference type="ARBA" id="ARBA00023136"/>
    </source>
</evidence>
<evidence type="ECO:0000259" key="10">
    <source>
        <dbReference type="PROSITE" id="PS51779"/>
    </source>
</evidence>
<dbReference type="PROSITE" id="PS51779">
    <property type="entry name" value="POTRA"/>
    <property type="match status" value="1"/>
</dbReference>
<evidence type="ECO:0000256" key="6">
    <source>
        <dbReference type="ARBA" id="ARBA00022989"/>
    </source>
</evidence>
<dbReference type="GO" id="GO:0016020">
    <property type="term" value="C:membrane"/>
    <property type="evidence" value="ECO:0007669"/>
    <property type="project" value="UniProtKB-SubCell"/>
</dbReference>
<dbReference type="Pfam" id="PF03799">
    <property type="entry name" value="FtsQ_DivIB_C"/>
    <property type="match status" value="1"/>
</dbReference>
<keyword evidence="5 9" id="KW-0812">Transmembrane</keyword>
<evidence type="ECO:0000256" key="9">
    <source>
        <dbReference type="SAM" id="Phobius"/>
    </source>
</evidence>
<dbReference type="Pfam" id="PF08478">
    <property type="entry name" value="POTRA_1"/>
    <property type="match status" value="1"/>
</dbReference>
<evidence type="ECO:0000313" key="11">
    <source>
        <dbReference type="EMBL" id="RZB12405.1"/>
    </source>
</evidence>
<dbReference type="PANTHER" id="PTHR35851:SF1">
    <property type="entry name" value="CELL DIVISION PROTEIN FTSQ"/>
    <property type="match status" value="1"/>
</dbReference>
<dbReference type="AlphaFoldDB" id="A0A4Q6I3G3"/>
<name>A0A4Q6I3G3_9RICK</name>
<dbReference type="Gene3D" id="3.40.50.11690">
    <property type="entry name" value="Cell division protein FtsQ/DivIB"/>
    <property type="match status" value="1"/>
</dbReference>
<dbReference type="STRING" id="1242993.ehr_00533"/>
<keyword evidence="2" id="KW-1003">Cell membrane</keyword>
<dbReference type="EMBL" id="QOHL01000025">
    <property type="protein sequence ID" value="RZB12405.1"/>
    <property type="molecule type" value="Genomic_DNA"/>
</dbReference>
<feature type="transmembrane region" description="Helical" evidence="9">
    <location>
        <begin position="39"/>
        <end position="56"/>
    </location>
</feature>
<dbReference type="InterPro" id="IPR045335">
    <property type="entry name" value="FtsQ_C_sf"/>
</dbReference>